<reference evidence="4" key="2">
    <citation type="journal article" date="2021" name="Microbiome">
        <title>Successional dynamics and alternative stable states in a saline activated sludge microbial community over 9 years.</title>
        <authorList>
            <person name="Wang Y."/>
            <person name="Ye J."/>
            <person name="Ju F."/>
            <person name="Liu L."/>
            <person name="Boyd J.A."/>
            <person name="Deng Y."/>
            <person name="Parks D.H."/>
            <person name="Jiang X."/>
            <person name="Yin X."/>
            <person name="Woodcroft B.J."/>
            <person name="Tyson G.W."/>
            <person name="Hugenholtz P."/>
            <person name="Polz M.F."/>
            <person name="Zhang T."/>
        </authorList>
    </citation>
    <scope>NUCLEOTIDE SEQUENCE</scope>
    <source>
        <strain evidence="4">HKST-UBA15</strain>
    </source>
</reference>
<evidence type="ECO:0000256" key="2">
    <source>
        <dbReference type="SAM" id="Phobius"/>
    </source>
</evidence>
<sequence length="887" mass="95994">MKKVLSILSLALFITVLIVVYLLFKQNLSPEDQSAATVTTQELKDIGLYDVTTYGADKTGVMDSTVAIQNAIDDTYRKDVVLFFPPGTYLISDTLVALKDRAGEVGGSFHLMGSTSESELPTIKLKSGSFNDNNANNDRTHNGTDKKAMIHMWACDFVEKADIGRTECDPPYNDQLADVNKTNGNTAMLLGNSIQNLKFVMDANNPDAIGIRMTGNQRNAISNVEIESVDAFAGIYGSVGTNSTNQDITIIGGKYGVYGSYGGWGAYTNVVLKNQTVLAFTSHRGPAVSLNGFEIIKDSAPVVGEAEGVNYSDSNTYHMGSYTLSDGVIEIRNNSDQPAISTLQGRQISVNNVFVKNAENIIQTEDRTHQGSSNGWAKVNVFANTMPEVGVKLVEGETTQTDFYEDNKTITIGVATPNAYEIRMNHGIEKGRIPSADVLLTRSKIPGSGVVNVVDRGIIPLQNPLDNSAEDYSEKLNVLFNDQTIKYVFLPKGVYPIKNTIVLGTNTHLIGTVPNFTEIRVHPLWRPGQRVDAIRTVNNAAATTTISNLLIKIDASKGNNYFDAIHWQAGKNSVIYYAHVDTYGAPGPSRCRTATEQYGNERNDYHFSGNGGGRVWGTTSGGGGCSKYHAQYRGFLVNGTTQPLTLYGINPEDGHGDAVNQREGFQAEIRNAKNVSARSHKSEDGNSLLINNSENIFILNPGGSVEWALRDNNNIVVLNTVSKFIRWTNKSTGATVVKDMIEEEINGTVTAKFRSDKAVSIIKRGEVDFSVWDLGNTTPPPPITNTVTTTPTGINSTVTPTPSNPISGNVCGKADVNGDGRFNITDFAEFARAYGTGSNTCADKDVDYGVCGGRDVNKDGKLNIADFGGAGIGFAQRYYPKMSCAIN</sequence>
<dbReference type="Gene3D" id="2.160.20.10">
    <property type="entry name" value="Single-stranded right-handed beta-helix, Pectin lyase-like"/>
    <property type="match status" value="2"/>
</dbReference>
<reference evidence="4" key="1">
    <citation type="submission" date="2020-04" db="EMBL/GenBank/DDBJ databases">
        <authorList>
            <person name="Zhang T."/>
        </authorList>
    </citation>
    <scope>NUCLEOTIDE SEQUENCE</scope>
    <source>
        <strain evidence="4">HKST-UBA15</strain>
    </source>
</reference>
<dbReference type="Proteomes" id="UP000745577">
    <property type="component" value="Unassembled WGS sequence"/>
</dbReference>
<keyword evidence="2" id="KW-1133">Transmembrane helix</keyword>
<dbReference type="GO" id="GO:0000272">
    <property type="term" value="P:polysaccharide catabolic process"/>
    <property type="evidence" value="ECO:0007669"/>
    <property type="project" value="InterPro"/>
</dbReference>
<organism evidence="4 5">
    <name type="scientific">Candidatus Dojkabacteria bacterium</name>
    <dbReference type="NCBI Taxonomy" id="2099670"/>
    <lineage>
        <taxon>Bacteria</taxon>
        <taxon>Candidatus Dojkabacteria</taxon>
    </lineage>
</organism>
<proteinExistence type="predicted"/>
<keyword evidence="2" id="KW-0812">Transmembrane</keyword>
<feature type="domain" description="Rhamnogalacturonase A/B/Epimerase-like pectate lyase" evidence="3">
    <location>
        <begin position="50"/>
        <end position="142"/>
    </location>
</feature>
<accession>A0A955KZW8</accession>
<name>A0A955KZW8_9BACT</name>
<evidence type="ECO:0000259" key="3">
    <source>
        <dbReference type="Pfam" id="PF12708"/>
    </source>
</evidence>
<dbReference type="PROSITE" id="PS00018">
    <property type="entry name" value="EF_HAND_1"/>
    <property type="match status" value="1"/>
</dbReference>
<dbReference type="Pfam" id="PF12708">
    <property type="entry name" value="Pect-lyase_RHGA_epim"/>
    <property type="match status" value="1"/>
</dbReference>
<evidence type="ECO:0000313" key="4">
    <source>
        <dbReference type="EMBL" id="MCA9380312.1"/>
    </source>
</evidence>
<keyword evidence="2" id="KW-0472">Membrane</keyword>
<dbReference type="InterPro" id="IPR018247">
    <property type="entry name" value="EF_Hand_1_Ca_BS"/>
</dbReference>
<gene>
    <name evidence="4" type="ORF">KC675_03995</name>
</gene>
<dbReference type="Gene3D" id="1.10.1330.10">
    <property type="entry name" value="Dockerin domain"/>
    <property type="match status" value="1"/>
</dbReference>
<dbReference type="AlphaFoldDB" id="A0A955KZW8"/>
<dbReference type="InterPro" id="IPR012334">
    <property type="entry name" value="Pectin_lyas_fold"/>
</dbReference>
<feature type="transmembrane region" description="Helical" evidence="2">
    <location>
        <begin position="7"/>
        <end position="24"/>
    </location>
</feature>
<comment type="caution">
    <text evidence="4">The sequence shown here is derived from an EMBL/GenBank/DDBJ whole genome shotgun (WGS) entry which is preliminary data.</text>
</comment>
<dbReference type="InterPro" id="IPR011050">
    <property type="entry name" value="Pectin_lyase_fold/virulence"/>
</dbReference>
<evidence type="ECO:0000313" key="5">
    <source>
        <dbReference type="Proteomes" id="UP000745577"/>
    </source>
</evidence>
<dbReference type="EMBL" id="JAGQLL010000047">
    <property type="protein sequence ID" value="MCA9380312.1"/>
    <property type="molecule type" value="Genomic_DNA"/>
</dbReference>
<dbReference type="SUPFAM" id="SSF51126">
    <property type="entry name" value="Pectin lyase-like"/>
    <property type="match status" value="1"/>
</dbReference>
<dbReference type="InterPro" id="IPR024535">
    <property type="entry name" value="RHGA/B-epi-like_pectate_lyase"/>
</dbReference>
<dbReference type="InterPro" id="IPR036439">
    <property type="entry name" value="Dockerin_dom_sf"/>
</dbReference>
<protein>
    <recommendedName>
        <fullName evidence="1">Probable pectate lyase C</fullName>
    </recommendedName>
</protein>
<evidence type="ECO:0000256" key="1">
    <source>
        <dbReference type="ARBA" id="ARBA00016512"/>
    </source>
</evidence>